<accession>A0A1B7LVJ3</accession>
<dbReference type="STRING" id="1837282.A6F49_00600"/>
<keyword evidence="10" id="KW-1185">Reference proteome</keyword>
<feature type="transmembrane region" description="Helical" evidence="7">
    <location>
        <begin position="16"/>
        <end position="37"/>
    </location>
</feature>
<dbReference type="AlphaFoldDB" id="A0A1B7LVJ3"/>
<feature type="domain" description="VTT" evidence="8">
    <location>
        <begin position="16"/>
        <end position="122"/>
    </location>
</feature>
<evidence type="ECO:0000256" key="1">
    <source>
        <dbReference type="ARBA" id="ARBA00004651"/>
    </source>
</evidence>
<dbReference type="GO" id="GO:0005886">
    <property type="term" value="C:plasma membrane"/>
    <property type="evidence" value="ECO:0007669"/>
    <property type="project" value="UniProtKB-SubCell"/>
</dbReference>
<dbReference type="OrthoDB" id="3426404at2"/>
<proteinExistence type="inferred from homology"/>
<dbReference type="EMBL" id="LXEY01000104">
    <property type="protein sequence ID" value="OAV53837.1"/>
    <property type="molecule type" value="Genomic_DNA"/>
</dbReference>
<dbReference type="PANTHER" id="PTHR30353">
    <property type="entry name" value="INNER MEMBRANE PROTEIN DEDA-RELATED"/>
    <property type="match status" value="1"/>
</dbReference>
<feature type="transmembrane region" description="Helical" evidence="7">
    <location>
        <begin position="105"/>
        <end position="129"/>
    </location>
</feature>
<evidence type="ECO:0000256" key="4">
    <source>
        <dbReference type="ARBA" id="ARBA00022692"/>
    </source>
</evidence>
<keyword evidence="6 7" id="KW-0472">Membrane</keyword>
<keyword evidence="5 7" id="KW-1133">Transmembrane helix</keyword>
<comment type="subcellular location">
    <subcellularLocation>
        <location evidence="1 7">Cell membrane</location>
        <topology evidence="1 7">Multi-pass membrane protein</topology>
    </subcellularLocation>
</comment>
<dbReference type="InterPro" id="IPR032816">
    <property type="entry name" value="VTT_dom"/>
</dbReference>
<feature type="transmembrane region" description="Helical" evidence="7">
    <location>
        <begin position="135"/>
        <end position="156"/>
    </location>
</feature>
<dbReference type="Proteomes" id="UP000078292">
    <property type="component" value="Unassembled WGS sequence"/>
</dbReference>
<keyword evidence="3 7" id="KW-1003">Cell membrane</keyword>
<evidence type="ECO:0000259" key="8">
    <source>
        <dbReference type="Pfam" id="PF09335"/>
    </source>
</evidence>
<evidence type="ECO:0000256" key="2">
    <source>
        <dbReference type="ARBA" id="ARBA00010792"/>
    </source>
</evidence>
<dbReference type="PANTHER" id="PTHR30353:SF15">
    <property type="entry name" value="INNER MEMBRANE PROTEIN YABI"/>
    <property type="match status" value="1"/>
</dbReference>
<protein>
    <recommendedName>
        <fullName evidence="8">VTT domain-containing protein</fullName>
    </recommendedName>
</protein>
<evidence type="ECO:0000256" key="5">
    <source>
        <dbReference type="ARBA" id="ARBA00022989"/>
    </source>
</evidence>
<dbReference type="InterPro" id="IPR032818">
    <property type="entry name" value="DedA-like"/>
</dbReference>
<dbReference type="RefSeq" id="WP_052499919.1">
    <property type="nucleotide sequence ID" value="NZ_LXEY01000104.1"/>
</dbReference>
<organism evidence="9 10">
    <name type="scientific">Enteractinococcus helveticum</name>
    <dbReference type="NCBI Taxonomy" id="1837282"/>
    <lineage>
        <taxon>Bacteria</taxon>
        <taxon>Bacillati</taxon>
        <taxon>Actinomycetota</taxon>
        <taxon>Actinomycetes</taxon>
        <taxon>Micrococcales</taxon>
        <taxon>Micrococcaceae</taxon>
    </lineage>
</organism>
<comment type="caution">
    <text evidence="9">The sequence shown here is derived from an EMBL/GenBank/DDBJ whole genome shotgun (WGS) entry which is preliminary data.</text>
</comment>
<evidence type="ECO:0000256" key="7">
    <source>
        <dbReference type="RuleBase" id="RU367016"/>
    </source>
</evidence>
<gene>
    <name evidence="9" type="ORF">A6F49_00600</name>
</gene>
<evidence type="ECO:0000313" key="9">
    <source>
        <dbReference type="EMBL" id="OAV53837.1"/>
    </source>
</evidence>
<evidence type="ECO:0000256" key="6">
    <source>
        <dbReference type="ARBA" id="ARBA00023136"/>
    </source>
</evidence>
<evidence type="ECO:0000256" key="3">
    <source>
        <dbReference type="ARBA" id="ARBA00022475"/>
    </source>
</evidence>
<name>A0A1B7LVJ3_9MICC</name>
<keyword evidence="4 7" id="KW-0812">Transmembrane</keyword>
<comment type="caution">
    <text evidence="7">Lacks conserved residue(s) required for the propagation of feature annotation.</text>
</comment>
<evidence type="ECO:0000313" key="10">
    <source>
        <dbReference type="Proteomes" id="UP000078292"/>
    </source>
</evidence>
<reference evidence="9 10" key="1">
    <citation type="submission" date="2016-04" db="EMBL/GenBank/DDBJ databases">
        <title>First whole genome shotgun sequence of the bacterium Enteractinococcus sp. strain UASWS1574.</title>
        <authorList>
            <person name="Crovadore J."/>
            <person name="Chablais R."/>
            <person name="Lefort F."/>
        </authorList>
    </citation>
    <scope>NUCLEOTIDE SEQUENCE [LARGE SCALE GENOMIC DNA]</scope>
    <source>
        <strain evidence="9 10">UASWS1574</strain>
    </source>
</reference>
<dbReference type="Pfam" id="PF09335">
    <property type="entry name" value="VTT_dom"/>
    <property type="match status" value="1"/>
</dbReference>
<sequence length="174" mass="19112">MGNGVWYNPMSWDGPWIWVWLGLYFIIFCRAGGTYLIGRAVRSGVIRIGAVQKVMASSAYQRGEAAIDRWGPPAVAISFLTIGFQTAINLAAGAIRMHWYRYLPALLIGGALWATIYTTIGSVSFKAIAAAYESWPIATIGITVVLALALIGWLVWRLTAVKENAEEKIDSTRD</sequence>
<comment type="similarity">
    <text evidence="2 7">Belongs to the DedA family.</text>
</comment>